<dbReference type="Pfam" id="PF13715">
    <property type="entry name" value="CarbopepD_reg_2"/>
    <property type="match status" value="1"/>
</dbReference>
<dbReference type="RefSeq" id="WP_208888646.1">
    <property type="nucleotide sequence ID" value="NZ_CP019336.1"/>
</dbReference>
<evidence type="ECO:0000313" key="5">
    <source>
        <dbReference type="EMBL" id="AUC22331.1"/>
    </source>
</evidence>
<evidence type="ECO:0000256" key="2">
    <source>
        <dbReference type="ARBA" id="ARBA00023136"/>
    </source>
</evidence>
<dbReference type="InterPro" id="IPR008969">
    <property type="entry name" value="CarboxyPept-like_regulatory"/>
</dbReference>
<dbReference type="Pfam" id="PF07715">
    <property type="entry name" value="Plug"/>
    <property type="match status" value="1"/>
</dbReference>
<comment type="subcellular location">
    <subcellularLocation>
        <location evidence="1">Cell outer membrane</location>
    </subcellularLocation>
</comment>
<dbReference type="InterPro" id="IPR012910">
    <property type="entry name" value="Plug_dom"/>
</dbReference>
<keyword evidence="6" id="KW-1185">Reference proteome</keyword>
<evidence type="ECO:0000256" key="1">
    <source>
        <dbReference type="ARBA" id="ARBA00004442"/>
    </source>
</evidence>
<evidence type="ECO:0000259" key="4">
    <source>
        <dbReference type="Pfam" id="PF07715"/>
    </source>
</evidence>
<dbReference type="Gene3D" id="2.170.130.10">
    <property type="entry name" value="TonB-dependent receptor, plug domain"/>
    <property type="match status" value="1"/>
</dbReference>
<evidence type="ECO:0000256" key="3">
    <source>
        <dbReference type="ARBA" id="ARBA00023237"/>
    </source>
</evidence>
<sequence>MQKNILLFFLILALNTFSQTDMQQAIPLKKVFTSIETKFNVKFAYANHLIQDKSILFDFEKKSLLEIISELKRAIHLDIKEISKNRFLIVLPPKEITICGELQNANNIAEKLRGASIKIKGTNIGVLSNNEGKFSFKNIETSAVLEVSFIGFKTKYISVRNFLFEDCLFIPMLEEATFLEEVIITNYLTNSISKTIDGAIVFRPKNKNVFPGLTEPDILQSVQQLPGILNVDETASGLHVRGGTPDQNLILFDGIKLFNTGHFFGAISALNPYIIDKVTVYRTASNSKYGNHIAGVVDVETSSEIATKMSGSAGFNFTHVDANIKVPIHKKVSVIVSVRRSISDIVRTPTIDKLSNKAFQYSSVTEDAKDAKDFNVISDNNFKFIDYNLKINYKPTANDFLSISQIGILNNFDYNFLNLDLKEDRSDDLRLNNLGYSTTWKRKWTDKLSQNFNVNYSQYNLNYNNQKVSNDEEYAKIEKRNDVANFEVKLDFLQTIGKFQQMKYGYQYGYQDISYFLERENSNQFYGTKLTLDTNSNNIHTLFSEYSYSFKKKYVLKAGVRGNYFSSIDRYTIEPRVFMQIKVLPRFWMNSSFEVKQQNTSKLLEFDTIDFGLENQLWALSNNKEIPLLESNQFTFGALYSANNFTVDVDLYRRKIKGLTTLTTGFDSFIQEIYTGEAITLGLDLLIKKTWHNFDTWVSYNTGSSNFTFSDLNGGKEFSGNFDVSQSFYWSNNFKYKSFTFSTGFSYRVGIPFSSVEGRNDNFEILRKGINDARLPDYHRLDFSSAYDFKLNKKIKGKVGVSLLNIYNQGNILKREYESKITSDNNAVLVKNDTKSQGFTPNFFFRVSF</sequence>
<dbReference type="Gene3D" id="3.55.50.30">
    <property type="match status" value="1"/>
</dbReference>
<feature type="domain" description="TonB-dependent receptor plug" evidence="4">
    <location>
        <begin position="217"/>
        <end position="296"/>
    </location>
</feature>
<keyword evidence="2" id="KW-0472">Membrane</keyword>
<reference evidence="5 6" key="1">
    <citation type="submission" date="2017-02" db="EMBL/GenBank/DDBJ databases">
        <title>Trade-off between light-utilization and light-protection in marine flavobacteria.</title>
        <authorList>
            <person name="Kumagai Y."/>
            <person name="Yoshizawa S."/>
            <person name="Kogure K."/>
            <person name="Iwasaki W."/>
        </authorList>
    </citation>
    <scope>NUCLEOTIDE SEQUENCE [LARGE SCALE GENOMIC DNA]</scope>
    <source>
        <strain evidence="5 6">KCTC 23670</strain>
    </source>
</reference>
<keyword evidence="3" id="KW-0998">Cell outer membrane</keyword>
<evidence type="ECO:0000313" key="6">
    <source>
        <dbReference type="Proteomes" id="UP000232721"/>
    </source>
</evidence>
<dbReference type="InterPro" id="IPR036942">
    <property type="entry name" value="Beta-barrel_TonB_sf"/>
</dbReference>
<organism evidence="5 6">
    <name type="scientific">Polaribacter sejongensis</name>
    <dbReference type="NCBI Taxonomy" id="985043"/>
    <lineage>
        <taxon>Bacteria</taxon>
        <taxon>Pseudomonadati</taxon>
        <taxon>Bacteroidota</taxon>
        <taxon>Flavobacteriia</taxon>
        <taxon>Flavobacteriales</taxon>
        <taxon>Flavobacteriaceae</taxon>
    </lineage>
</organism>
<name>A0ABN5F6C2_9FLAO</name>
<gene>
    <name evidence="5" type="ORF">BTO15_09605</name>
</gene>
<accession>A0ABN5F6C2</accession>
<dbReference type="EMBL" id="CP019336">
    <property type="protein sequence ID" value="AUC22331.1"/>
    <property type="molecule type" value="Genomic_DNA"/>
</dbReference>
<dbReference type="Gene3D" id="2.40.170.20">
    <property type="entry name" value="TonB-dependent receptor, beta-barrel domain"/>
    <property type="match status" value="1"/>
</dbReference>
<dbReference type="SUPFAM" id="SSF49464">
    <property type="entry name" value="Carboxypeptidase regulatory domain-like"/>
    <property type="match status" value="1"/>
</dbReference>
<dbReference type="InterPro" id="IPR037066">
    <property type="entry name" value="Plug_dom_sf"/>
</dbReference>
<protein>
    <recommendedName>
        <fullName evidence="4">TonB-dependent receptor plug domain-containing protein</fullName>
    </recommendedName>
</protein>
<dbReference type="Proteomes" id="UP000232721">
    <property type="component" value="Chromosome"/>
</dbReference>
<dbReference type="SUPFAM" id="SSF56935">
    <property type="entry name" value="Porins"/>
    <property type="match status" value="1"/>
</dbReference>
<proteinExistence type="predicted"/>